<feature type="domain" description="LptD C-terminal" evidence="2">
    <location>
        <begin position="277"/>
        <end position="597"/>
    </location>
</feature>
<gene>
    <name evidence="1 3" type="primary">lptD</name>
    <name evidence="3" type="ORF">GCM10022404_25910</name>
</gene>
<feature type="chain" id="PRO_5044936710" description="LPS-assembly protein LptD" evidence="1">
    <location>
        <begin position="30"/>
        <end position="707"/>
    </location>
</feature>
<evidence type="ECO:0000256" key="1">
    <source>
        <dbReference type="HAMAP-Rule" id="MF_01411"/>
    </source>
</evidence>
<comment type="subunit">
    <text evidence="1">Component of the lipopolysaccharide transport and assembly complex.</text>
</comment>
<comment type="subcellular location">
    <subcellularLocation>
        <location evidence="1">Cell outer membrane</location>
    </subcellularLocation>
</comment>
<evidence type="ECO:0000259" key="2">
    <source>
        <dbReference type="Pfam" id="PF04453"/>
    </source>
</evidence>
<keyword evidence="4" id="KW-1185">Reference proteome</keyword>
<keyword evidence="1" id="KW-0472">Membrane</keyword>
<reference evidence="4" key="1">
    <citation type="journal article" date="2019" name="Int. J. Syst. Evol. Microbiol.">
        <title>The Global Catalogue of Microorganisms (GCM) 10K type strain sequencing project: providing services to taxonomists for standard genome sequencing and annotation.</title>
        <authorList>
            <consortium name="The Broad Institute Genomics Platform"/>
            <consortium name="The Broad Institute Genome Sequencing Center for Infectious Disease"/>
            <person name="Wu L."/>
            <person name="Ma J."/>
        </authorList>
    </citation>
    <scope>NUCLEOTIDE SEQUENCE [LARGE SCALE GENOMIC DNA]</scope>
    <source>
        <strain evidence="4">JCM 17190</strain>
    </source>
</reference>
<keyword evidence="1" id="KW-0732">Signal</keyword>
<dbReference type="PANTHER" id="PTHR30189">
    <property type="entry name" value="LPS-ASSEMBLY PROTEIN"/>
    <property type="match status" value="1"/>
</dbReference>
<organism evidence="3 4">
    <name type="scientific">Celeribacter arenosi</name>
    <dbReference type="NCBI Taxonomy" id="792649"/>
    <lineage>
        <taxon>Bacteria</taxon>
        <taxon>Pseudomonadati</taxon>
        <taxon>Pseudomonadota</taxon>
        <taxon>Alphaproteobacteria</taxon>
        <taxon>Rhodobacterales</taxon>
        <taxon>Roseobacteraceae</taxon>
        <taxon>Celeribacter</taxon>
    </lineage>
</organism>
<name>A0ABP7KEM7_9RHOB</name>
<accession>A0ABP7KEM7</accession>
<evidence type="ECO:0000313" key="3">
    <source>
        <dbReference type="EMBL" id="GAA3874909.1"/>
    </source>
</evidence>
<protein>
    <recommendedName>
        <fullName evidence="1">LPS-assembly protein LptD</fullName>
    </recommendedName>
</protein>
<keyword evidence="1" id="KW-0998">Cell outer membrane</keyword>
<dbReference type="PANTHER" id="PTHR30189:SF1">
    <property type="entry name" value="LPS-ASSEMBLY PROTEIN LPTD"/>
    <property type="match status" value="1"/>
</dbReference>
<comment type="caution">
    <text evidence="1">Lacks conserved residue(s) required for the propagation of feature annotation.</text>
</comment>
<evidence type="ECO:0000313" key="4">
    <source>
        <dbReference type="Proteomes" id="UP001399917"/>
    </source>
</evidence>
<dbReference type="InterPro" id="IPR007543">
    <property type="entry name" value="LptD_C"/>
</dbReference>
<comment type="caution">
    <text evidence="3">The sequence shown here is derived from an EMBL/GenBank/DDBJ whole genome shotgun (WGS) entry which is preliminary data.</text>
</comment>
<dbReference type="Proteomes" id="UP001399917">
    <property type="component" value="Unassembled WGS sequence"/>
</dbReference>
<feature type="signal peptide" evidence="1">
    <location>
        <begin position="1"/>
        <end position="29"/>
    </location>
</feature>
<comment type="function">
    <text evidence="1">Involved in the assembly of lipopolysaccharide (LPS) at the surface of the outer membrane.</text>
</comment>
<sequence length="707" mass="77045" precursor="true">MRRFLFVFVLRAVMASCLMVVAWPQSARAQQETPVTLLADTVRFDGTTLTASGAVEVFFQGRRLQASKIIYNNATGDLEVLGPIRLTEAGGNTIILASQAAIDSDLQNGILTSARIVVDRQFQIAAAQLDLINGRYTRAARAVASTCEVCIGQPVPIWEIRAAEVIRDDLEKQIYFNDAQFRLFGVPVLYLPHLRVPDPSLERATGFLVPVIRSSSRLGLGIEVPYFVTLGDHADLTFTPYLSRESRSLDLRYRRATPRGGYEINAAISRDSLVDDMRGYAFLQGAWDVGRGLTFGVDLRTTSDIAYLVDYGIYDGDRLPSRLTLSRYGASGAVDAEIIEYRTLRESEVAIADTLPFLIGSVRYETRVEPANLPGRLTFGLSASGSYRVSDADVEGTDILRVGADATWQVGTIVGPGITLDTRAAIDIDAYSLHQNSEYDETALRVTPAAEVQIGWPMVRATRNGAVQVVEPLLQLGWSQTYGGDVPNIDSSLIEFEEGNLLTLSRFPGADRRATGLAGAVGLRFTHTDSDFTASGTIGRVVSAAADPDFSQASGLSGVTSDWLLAGHLSFPKGVAVDARAVIDETFGVTKFETRMSIDQPTYGIGAHYAWVIADALETRDETLSELGLDARVDLGSNWSAEARYIYDFTAQEATRAGVAIAFENECVRMRFDVSRRYSETEALSSNTDYGFTVGFGAFDGQSGCRR</sequence>
<dbReference type="Pfam" id="PF04453">
    <property type="entry name" value="LptD"/>
    <property type="match status" value="1"/>
</dbReference>
<comment type="similarity">
    <text evidence="1">Belongs to the LptD family.</text>
</comment>
<proteinExistence type="inferred from homology"/>
<dbReference type="InterPro" id="IPR050218">
    <property type="entry name" value="LptD"/>
</dbReference>
<dbReference type="InterPro" id="IPR020889">
    <property type="entry name" value="LipoPS_assembly_LptD"/>
</dbReference>
<dbReference type="HAMAP" id="MF_01411">
    <property type="entry name" value="LPS_assembly_LptD"/>
    <property type="match status" value="1"/>
</dbReference>
<dbReference type="EMBL" id="BAABDF010000007">
    <property type="protein sequence ID" value="GAA3874909.1"/>
    <property type="molecule type" value="Genomic_DNA"/>
</dbReference>